<dbReference type="GO" id="GO:0008171">
    <property type="term" value="F:O-methyltransferase activity"/>
    <property type="evidence" value="ECO:0007669"/>
    <property type="project" value="InterPro"/>
</dbReference>
<evidence type="ECO:0000256" key="3">
    <source>
        <dbReference type="ARBA" id="ARBA00022691"/>
    </source>
</evidence>
<keyword evidence="3" id="KW-0949">S-adenosyl-L-methionine</keyword>
<dbReference type="EMBL" id="FZNW01000004">
    <property type="protein sequence ID" value="SNR39030.1"/>
    <property type="molecule type" value="Genomic_DNA"/>
</dbReference>
<dbReference type="GO" id="GO:0032259">
    <property type="term" value="P:methylation"/>
    <property type="evidence" value="ECO:0007669"/>
    <property type="project" value="UniProtKB-KW"/>
</dbReference>
<protein>
    <submittedName>
        <fullName evidence="4">Predicted O-methyltransferase YrrM</fullName>
    </submittedName>
</protein>
<organism evidence="4 5">
    <name type="scientific">Haloechinothrix alba</name>
    <dbReference type="NCBI Taxonomy" id="664784"/>
    <lineage>
        <taxon>Bacteria</taxon>
        <taxon>Bacillati</taxon>
        <taxon>Actinomycetota</taxon>
        <taxon>Actinomycetes</taxon>
        <taxon>Pseudonocardiales</taxon>
        <taxon>Pseudonocardiaceae</taxon>
        <taxon>Haloechinothrix</taxon>
    </lineage>
</organism>
<dbReference type="AlphaFoldDB" id="A0A238VXK3"/>
<proteinExistence type="predicted"/>
<evidence type="ECO:0000256" key="1">
    <source>
        <dbReference type="ARBA" id="ARBA00022603"/>
    </source>
</evidence>
<dbReference type="OrthoDB" id="4774874at2"/>
<dbReference type="SUPFAM" id="SSF53335">
    <property type="entry name" value="S-adenosyl-L-methionine-dependent methyltransferases"/>
    <property type="match status" value="1"/>
</dbReference>
<dbReference type="InterPro" id="IPR050362">
    <property type="entry name" value="Cation-dep_OMT"/>
</dbReference>
<dbReference type="Pfam" id="PF01596">
    <property type="entry name" value="Methyltransf_3"/>
    <property type="match status" value="1"/>
</dbReference>
<dbReference type="GO" id="GO:0008757">
    <property type="term" value="F:S-adenosylmethionine-dependent methyltransferase activity"/>
    <property type="evidence" value="ECO:0007669"/>
    <property type="project" value="TreeGrafter"/>
</dbReference>
<dbReference type="Gene3D" id="3.40.50.150">
    <property type="entry name" value="Vaccinia Virus protein VP39"/>
    <property type="match status" value="1"/>
</dbReference>
<dbReference type="InterPro" id="IPR002935">
    <property type="entry name" value="SAM_O-MeTrfase"/>
</dbReference>
<dbReference type="Proteomes" id="UP000198348">
    <property type="component" value="Unassembled WGS sequence"/>
</dbReference>
<evidence type="ECO:0000313" key="5">
    <source>
        <dbReference type="Proteomes" id="UP000198348"/>
    </source>
</evidence>
<keyword evidence="5" id="KW-1185">Reference proteome</keyword>
<dbReference type="PANTHER" id="PTHR10509">
    <property type="entry name" value="O-METHYLTRANSFERASE-RELATED"/>
    <property type="match status" value="1"/>
</dbReference>
<accession>A0A238VXK3</accession>
<evidence type="ECO:0000313" key="4">
    <source>
        <dbReference type="EMBL" id="SNR39030.1"/>
    </source>
</evidence>
<dbReference type="PROSITE" id="PS51682">
    <property type="entry name" value="SAM_OMT_I"/>
    <property type="match status" value="1"/>
</dbReference>
<name>A0A238VXK3_9PSEU</name>
<dbReference type="CDD" id="cd02440">
    <property type="entry name" value="AdoMet_MTases"/>
    <property type="match status" value="1"/>
</dbReference>
<gene>
    <name evidence="4" type="ORF">SAMN06265360_104192</name>
</gene>
<dbReference type="InterPro" id="IPR029063">
    <property type="entry name" value="SAM-dependent_MTases_sf"/>
</dbReference>
<evidence type="ECO:0000256" key="2">
    <source>
        <dbReference type="ARBA" id="ARBA00022679"/>
    </source>
</evidence>
<reference evidence="4 5" key="1">
    <citation type="submission" date="2017-06" db="EMBL/GenBank/DDBJ databases">
        <authorList>
            <person name="Kim H.J."/>
            <person name="Triplett B.A."/>
        </authorList>
    </citation>
    <scope>NUCLEOTIDE SEQUENCE [LARGE SCALE GENOMIC DNA]</scope>
    <source>
        <strain evidence="4 5">DSM 45207</strain>
    </source>
</reference>
<dbReference type="PANTHER" id="PTHR10509:SF85">
    <property type="entry name" value="O-METHYLTRANSFERASE RV1220C-RELATED"/>
    <property type="match status" value="1"/>
</dbReference>
<keyword evidence="2 4" id="KW-0808">Transferase</keyword>
<dbReference type="RefSeq" id="WP_089300270.1">
    <property type="nucleotide sequence ID" value="NZ_FZNW01000004.1"/>
</dbReference>
<sequence>MTSQTHLTGLAALAEHSEEYLPEDDVLARARDAAGELGCPTATPSVGATLRFLATTLCARAVVEVGTGAGVSGLYLLRGMAGDGVLTSIDIEPEFQHAARHAFTAAGFPAGRARLIAGRAVDVLPRLTDGGYDLVYVDAAKVEYQRYYQHGVALLRAGGVIAFGGIGAHGRFTDPARRDPETLAMRELARTVSEDERLRPALLPVGDGVLVAARSAH</sequence>
<keyword evidence="1 4" id="KW-0489">Methyltransferase</keyword>